<evidence type="ECO:0000256" key="6">
    <source>
        <dbReference type="ARBA" id="ARBA00022840"/>
    </source>
</evidence>
<evidence type="ECO:0000256" key="8">
    <source>
        <dbReference type="ARBA" id="ARBA00023026"/>
    </source>
</evidence>
<dbReference type="InterPro" id="IPR003439">
    <property type="entry name" value="ABC_transporter-like_ATP-bd"/>
</dbReference>
<evidence type="ECO:0000256" key="1">
    <source>
        <dbReference type="ARBA" id="ARBA00004141"/>
    </source>
</evidence>
<dbReference type="FunFam" id="1.20.1560.10:FF:000061">
    <property type="entry name" value="ATP-binding cassette transporter YOR1"/>
    <property type="match status" value="1"/>
</dbReference>
<dbReference type="Pfam" id="PF00664">
    <property type="entry name" value="ABC_membrane"/>
    <property type="match status" value="3"/>
</dbReference>
<name>A0A8H3HDI8_9AGAM</name>
<evidence type="ECO:0000256" key="3">
    <source>
        <dbReference type="ARBA" id="ARBA00022448"/>
    </source>
</evidence>
<evidence type="ECO:0000313" key="14">
    <source>
        <dbReference type="Proteomes" id="UP000663850"/>
    </source>
</evidence>
<dbReference type="FunFam" id="1.20.1560.10:FF:000010">
    <property type="entry name" value="Multidrug resistance-associated ABC transporter"/>
    <property type="match status" value="1"/>
</dbReference>
<reference evidence="13" key="1">
    <citation type="submission" date="2021-01" db="EMBL/GenBank/DDBJ databases">
        <authorList>
            <person name="Kaushik A."/>
        </authorList>
    </citation>
    <scope>NUCLEOTIDE SEQUENCE</scope>
    <source>
        <strain evidence="13">Type strain: AG8-Rh-89/</strain>
    </source>
</reference>
<evidence type="ECO:0000256" key="5">
    <source>
        <dbReference type="ARBA" id="ARBA00022741"/>
    </source>
</evidence>
<gene>
    <name evidence="13" type="ORF">RDB_LOCUS97271</name>
</gene>
<dbReference type="CDD" id="cd03250">
    <property type="entry name" value="ABCC_MRP_domain1"/>
    <property type="match status" value="1"/>
</dbReference>
<dbReference type="GO" id="GO:0016020">
    <property type="term" value="C:membrane"/>
    <property type="evidence" value="ECO:0007669"/>
    <property type="project" value="UniProtKB-SubCell"/>
</dbReference>
<evidence type="ECO:0000259" key="11">
    <source>
        <dbReference type="PROSITE" id="PS50893"/>
    </source>
</evidence>
<feature type="transmembrane region" description="Helical" evidence="10">
    <location>
        <begin position="304"/>
        <end position="331"/>
    </location>
</feature>
<dbReference type="Proteomes" id="UP000663850">
    <property type="component" value="Unassembled WGS sequence"/>
</dbReference>
<dbReference type="CDD" id="cd03244">
    <property type="entry name" value="ABCC_MRP_domain2"/>
    <property type="match status" value="1"/>
</dbReference>
<dbReference type="CDD" id="cd18606">
    <property type="entry name" value="ABC_6TM_YOR1_D2_like"/>
    <property type="match status" value="1"/>
</dbReference>
<evidence type="ECO:0000256" key="10">
    <source>
        <dbReference type="SAM" id="Phobius"/>
    </source>
</evidence>
<keyword evidence="5" id="KW-0547">Nucleotide-binding</keyword>
<accession>A0A8H3HDI8</accession>
<dbReference type="InterPro" id="IPR036640">
    <property type="entry name" value="ABC1_TM_sf"/>
</dbReference>
<keyword evidence="8" id="KW-0843">Virulence</keyword>
<comment type="subcellular location">
    <subcellularLocation>
        <location evidence="1">Membrane</location>
        <topology evidence="1">Multi-pass membrane protein</topology>
    </subcellularLocation>
</comment>
<protein>
    <submittedName>
        <fullName evidence="13">Uncharacterized protein</fullName>
    </submittedName>
</protein>
<evidence type="ECO:0000256" key="7">
    <source>
        <dbReference type="ARBA" id="ARBA00022989"/>
    </source>
</evidence>
<proteinExistence type="inferred from homology"/>
<keyword evidence="9 10" id="KW-0472">Membrane</keyword>
<dbReference type="SMART" id="SM00382">
    <property type="entry name" value="AAA"/>
    <property type="match status" value="2"/>
</dbReference>
<dbReference type="InterPro" id="IPR003593">
    <property type="entry name" value="AAA+_ATPase"/>
</dbReference>
<dbReference type="InterPro" id="IPR027417">
    <property type="entry name" value="P-loop_NTPase"/>
</dbReference>
<comment type="caution">
    <text evidence="13">The sequence shown here is derived from an EMBL/GenBank/DDBJ whole genome shotgun (WGS) entry which is preliminary data.</text>
</comment>
<evidence type="ECO:0000259" key="12">
    <source>
        <dbReference type="PROSITE" id="PS50929"/>
    </source>
</evidence>
<dbReference type="GO" id="GO:0016887">
    <property type="term" value="F:ATP hydrolysis activity"/>
    <property type="evidence" value="ECO:0007669"/>
    <property type="project" value="InterPro"/>
</dbReference>
<feature type="domain" description="ABC transporter" evidence="11">
    <location>
        <begin position="1186"/>
        <end position="1434"/>
    </location>
</feature>
<keyword evidence="7 10" id="KW-1133">Transmembrane helix</keyword>
<feature type="transmembrane region" description="Helical" evidence="10">
    <location>
        <begin position="403"/>
        <end position="423"/>
    </location>
</feature>
<dbReference type="PANTHER" id="PTHR24223">
    <property type="entry name" value="ATP-BINDING CASSETTE SUB-FAMILY C"/>
    <property type="match status" value="1"/>
</dbReference>
<dbReference type="InterPro" id="IPR050173">
    <property type="entry name" value="ABC_transporter_C-like"/>
</dbReference>
<comment type="similarity">
    <text evidence="2">Belongs to the ABC transporter superfamily. ABCC family. Conjugate transporter (TC 3.A.1.208) subfamily.</text>
</comment>
<dbReference type="EMBL" id="CAJMWZ010005278">
    <property type="protein sequence ID" value="CAE6503288.1"/>
    <property type="molecule type" value="Genomic_DNA"/>
</dbReference>
<dbReference type="PROSITE" id="PS50929">
    <property type="entry name" value="ABC_TM1F"/>
    <property type="match status" value="2"/>
</dbReference>
<dbReference type="Gene3D" id="3.40.50.300">
    <property type="entry name" value="P-loop containing nucleotide triphosphate hydrolases"/>
    <property type="match status" value="2"/>
</dbReference>
<dbReference type="Pfam" id="PF00005">
    <property type="entry name" value="ABC_tran"/>
    <property type="match status" value="2"/>
</dbReference>
<feature type="domain" description="ABC transmembrane type-1" evidence="12">
    <location>
        <begin position="907"/>
        <end position="1147"/>
    </location>
</feature>
<feature type="transmembrane region" description="Helical" evidence="10">
    <location>
        <begin position="1001"/>
        <end position="1020"/>
    </location>
</feature>
<dbReference type="PROSITE" id="PS50893">
    <property type="entry name" value="ABC_TRANSPORTER_2"/>
    <property type="match status" value="2"/>
</dbReference>
<dbReference type="InterPro" id="IPR017871">
    <property type="entry name" value="ABC_transporter-like_CS"/>
</dbReference>
<dbReference type="PANTHER" id="PTHR24223:SF456">
    <property type="entry name" value="MULTIDRUG RESISTANCE-ASSOCIATED PROTEIN LETHAL(2)03659"/>
    <property type="match status" value="1"/>
</dbReference>
<dbReference type="Gene3D" id="1.20.1560.10">
    <property type="entry name" value="ABC transporter type 1, transmembrane domain"/>
    <property type="match status" value="2"/>
</dbReference>
<feature type="domain" description="ABC transporter" evidence="11">
    <location>
        <begin position="534"/>
        <end position="763"/>
    </location>
</feature>
<feature type="domain" description="ABC transmembrane type-1" evidence="12">
    <location>
        <begin position="170"/>
        <end position="461"/>
    </location>
</feature>
<feature type="transmembrane region" description="Helical" evidence="10">
    <location>
        <begin position="246"/>
        <end position="264"/>
    </location>
</feature>
<feature type="transmembrane region" description="Helical" evidence="10">
    <location>
        <begin position="898"/>
        <end position="916"/>
    </location>
</feature>
<dbReference type="PROSITE" id="PS00211">
    <property type="entry name" value="ABC_TRANSPORTER_1"/>
    <property type="match status" value="2"/>
</dbReference>
<dbReference type="InterPro" id="IPR011527">
    <property type="entry name" value="ABC1_TM_dom"/>
</dbReference>
<feature type="transmembrane region" description="Helical" evidence="10">
    <location>
        <begin position="435"/>
        <end position="459"/>
    </location>
</feature>
<evidence type="ECO:0000313" key="13">
    <source>
        <dbReference type="EMBL" id="CAE6503288.1"/>
    </source>
</evidence>
<keyword evidence="6" id="KW-0067">ATP-binding</keyword>
<dbReference type="FunFam" id="3.40.50.300:FF:000565">
    <property type="entry name" value="ABC bile acid transporter"/>
    <property type="match status" value="1"/>
</dbReference>
<dbReference type="SUPFAM" id="SSF52540">
    <property type="entry name" value="P-loop containing nucleoside triphosphate hydrolases"/>
    <property type="match status" value="2"/>
</dbReference>
<feature type="transmembrane region" description="Helical" evidence="10">
    <location>
        <begin position="216"/>
        <end position="234"/>
    </location>
</feature>
<dbReference type="GO" id="GO:0005524">
    <property type="term" value="F:ATP binding"/>
    <property type="evidence" value="ECO:0007669"/>
    <property type="project" value="UniProtKB-KW"/>
</dbReference>
<evidence type="ECO:0000256" key="9">
    <source>
        <dbReference type="ARBA" id="ARBA00023136"/>
    </source>
</evidence>
<organism evidence="13 14">
    <name type="scientific">Rhizoctonia solani</name>
    <dbReference type="NCBI Taxonomy" id="456999"/>
    <lineage>
        <taxon>Eukaryota</taxon>
        <taxon>Fungi</taxon>
        <taxon>Dikarya</taxon>
        <taxon>Basidiomycota</taxon>
        <taxon>Agaricomycotina</taxon>
        <taxon>Agaricomycetes</taxon>
        <taxon>Cantharellales</taxon>
        <taxon>Ceratobasidiaceae</taxon>
        <taxon>Rhizoctonia</taxon>
    </lineage>
</organism>
<keyword evidence="3" id="KW-0813">Transport</keyword>
<evidence type="ECO:0000256" key="4">
    <source>
        <dbReference type="ARBA" id="ARBA00022692"/>
    </source>
</evidence>
<keyword evidence="4 10" id="KW-0812">Transmembrane</keyword>
<evidence type="ECO:0000256" key="2">
    <source>
        <dbReference type="ARBA" id="ARBA00009726"/>
    </source>
</evidence>
<dbReference type="FunFam" id="3.40.50.300:FF:000997">
    <property type="entry name" value="Multidrug resistance-associated protein 1"/>
    <property type="match status" value="1"/>
</dbReference>
<dbReference type="CDD" id="cd18597">
    <property type="entry name" value="ABC_6TM_YOR1_D1_like"/>
    <property type="match status" value="1"/>
</dbReference>
<sequence>MAQPAASNVAPVNDEKTIPRYEEPYSWWCRVPFVSLKPKAPPASLADAPALPEDYAPWLSILTFWWLNPLLSQGYSRPLQASDMYQLGESRAAHVYSSRLQDAFERRRTALEDFKSRVEKHQAHPPSWRRFLWKLTGSQTRKEEQWRLMIAKSQPSLASALNDTVFWWFWIGGLYKGLADAGMICSPLLVKALINFASQSYAAHLAGTSTPSIGKGLGLAFGLLVLQWLIMLLNVHAFHRSFTTGVLLRTALITSVFSRALSLTSRARTVGGMTAGKFVGLISTDVSRIDYCAGYFHMAWTAPLQMAICLILLCINLGWSALPGLAFFVILSPLQGKVTQRLFLLRKRSMVWTEKRIKALHEILGAMRIIKLFAWELPFMDRIGGYRKAEMSYLRSRLTLRSFNNAFAFSLPTLASVVSFVIYSASGHPLEPGIVFSSLSLFILLRTPMTFLPVALNAITDASAAVQRLQPIFMAETRSESLPIEPDLPVAIEAQALDLTWDSPPPAAPKQAAVSPQKGFLGRLRVRFGGARPVSTPALSTSEKPTTTSIKEPFKMNNINLEIPRGQLCAIVGPVGSGKSSLLQGLIGEMRKTGGDIRFGGTVGYCPQTAWIQSISIRDNITFGQPYDEKKYQDIVQRVCLQPDFDMLPHGDLTEVGEKGISLSGGQKQRINIARALYFGCDITLFDDSFSALDAHVGKAVFDSVVRAGGALDDRTRVLVTHKLDFLPYVDYIITLSEGKITEQGTYADLMAANGFFARFISEFSNNSASESDTLKVQDDKKVVTAKIKTTLGGSTAMMQSEERATGSVNWEGKSFVYKAYFSAAKIKAMFPLLLLAILLFQGASIMSPYWLVFWQEDRFPIKQDGDIRYIRVHTGQFTLNNILKDGPQQPTSTPQKAFGLFCMGGVFAILTFNASQSLHRDALDRILHAPISFFDTTPLGRIMNRFSKGIEYSIGRIFVSHIFKDVDTIDNLIGDACRMFIGTLVQIIGAIVLISVVQPWFLLAVGIILLAYYWIAMYYRASAREVKRIDAVLRSSLYAHFGEAIGGISTIYAYQVSGQFKRENERRMDLENRYFSRAYWITTTNQRWLSLRLDFLGSLLLLAVSLLCVGARFTISPAQTGVVISYMLTIQASFGWAVRQSAEVENNMNGVERIVHYAKEIEQEAPHDSYPTEPDSSTWPSAGEIKVQDAIVRYRPDLPPVLNGLSVNIRGGEHVGIVGRTGAGKSTVTQALFRMMELSSGAITIDGVDIGQLGLRKLRSALTIIPQDPLLFSGTLRYNLDPFSVYDDARLWDALRRAHLVEPSKSDASFEKASNTDSSSGRFTLDMQIQDEGSNLSVGERSLVSLARALVRDTRIVLMDEATASVDYKTDRNIQLTIQEEFKNKTLLCIAHRLQTIIGYDKICVIDGGKVAEFDSPTKLFGNRDSIFYGMCKSSGITSEDITNATR</sequence>
<feature type="transmembrane region" description="Helical" evidence="10">
    <location>
        <begin position="829"/>
        <end position="852"/>
    </location>
</feature>
<dbReference type="GO" id="GO:0140359">
    <property type="term" value="F:ABC-type transporter activity"/>
    <property type="evidence" value="ECO:0007669"/>
    <property type="project" value="InterPro"/>
</dbReference>
<feature type="transmembrane region" description="Helical" evidence="10">
    <location>
        <begin position="977"/>
        <end position="995"/>
    </location>
</feature>
<dbReference type="SUPFAM" id="SSF90123">
    <property type="entry name" value="ABC transporter transmembrane region"/>
    <property type="match status" value="2"/>
</dbReference>